<dbReference type="InterPro" id="IPR027417">
    <property type="entry name" value="P-loop_NTPase"/>
</dbReference>
<dbReference type="Gene3D" id="3.40.50.300">
    <property type="entry name" value="P-loop containing nucleotide triphosphate hydrolases"/>
    <property type="match status" value="1"/>
</dbReference>
<keyword evidence="12" id="KW-1185">Reference proteome</keyword>
<keyword evidence="7 8" id="KW-0472">Membrane</keyword>
<dbReference type="Pfam" id="PF00005">
    <property type="entry name" value="ABC_tran"/>
    <property type="match status" value="1"/>
</dbReference>
<dbReference type="InterPro" id="IPR017871">
    <property type="entry name" value="ABC_transporter-like_CS"/>
</dbReference>
<keyword evidence="4" id="KW-0547">Nucleotide-binding</keyword>
<comment type="subcellular location">
    <subcellularLocation>
        <location evidence="1">Cell membrane</location>
        <topology evidence="1">Multi-pass membrane protein</topology>
    </subcellularLocation>
</comment>
<dbReference type="Gene3D" id="1.20.1560.10">
    <property type="entry name" value="ABC transporter type 1, transmembrane domain"/>
    <property type="match status" value="1"/>
</dbReference>
<dbReference type="SMART" id="SM00382">
    <property type="entry name" value="AAA"/>
    <property type="match status" value="1"/>
</dbReference>
<dbReference type="PROSITE" id="PS00211">
    <property type="entry name" value="ABC_TRANSPORTER_1"/>
    <property type="match status" value="1"/>
</dbReference>
<keyword evidence="5" id="KW-0067">ATP-binding</keyword>
<reference evidence="12" key="1">
    <citation type="journal article" date="2019" name="Int. J. Syst. Evol. Microbiol.">
        <title>The Global Catalogue of Microorganisms (GCM) 10K type strain sequencing project: providing services to taxonomists for standard genome sequencing and annotation.</title>
        <authorList>
            <consortium name="The Broad Institute Genomics Platform"/>
            <consortium name="The Broad Institute Genome Sequencing Center for Infectious Disease"/>
            <person name="Wu L."/>
            <person name="Ma J."/>
        </authorList>
    </citation>
    <scope>NUCLEOTIDE SEQUENCE [LARGE SCALE GENOMIC DNA]</scope>
    <source>
        <strain evidence="12">CCUG 56108</strain>
    </source>
</reference>
<dbReference type="PANTHER" id="PTHR24221">
    <property type="entry name" value="ATP-BINDING CASSETTE SUB-FAMILY B"/>
    <property type="match status" value="1"/>
</dbReference>
<feature type="domain" description="ABC transporter" evidence="9">
    <location>
        <begin position="338"/>
        <end position="574"/>
    </location>
</feature>
<evidence type="ECO:0000256" key="1">
    <source>
        <dbReference type="ARBA" id="ARBA00004651"/>
    </source>
</evidence>
<evidence type="ECO:0000256" key="4">
    <source>
        <dbReference type="ARBA" id="ARBA00022741"/>
    </source>
</evidence>
<feature type="transmembrane region" description="Helical" evidence="8">
    <location>
        <begin position="26"/>
        <end position="50"/>
    </location>
</feature>
<feature type="transmembrane region" description="Helical" evidence="8">
    <location>
        <begin position="62"/>
        <end position="82"/>
    </location>
</feature>
<comment type="caution">
    <text evidence="11">The sequence shown here is derived from an EMBL/GenBank/DDBJ whole genome shotgun (WGS) entry which is preliminary data.</text>
</comment>
<name>A0ABW3X173_9HYPH</name>
<dbReference type="PANTHER" id="PTHR24221:SF248">
    <property type="entry name" value="ABC TRANSPORTER TRANSMEMBRANE REGION"/>
    <property type="match status" value="1"/>
</dbReference>
<dbReference type="Proteomes" id="UP001597176">
    <property type="component" value="Unassembled WGS sequence"/>
</dbReference>
<dbReference type="EMBL" id="JBHTND010000028">
    <property type="protein sequence ID" value="MFD1303367.1"/>
    <property type="molecule type" value="Genomic_DNA"/>
</dbReference>
<dbReference type="InterPro" id="IPR011527">
    <property type="entry name" value="ABC1_TM_dom"/>
</dbReference>
<dbReference type="SUPFAM" id="SSF90123">
    <property type="entry name" value="ABC transporter transmembrane region"/>
    <property type="match status" value="1"/>
</dbReference>
<dbReference type="NCBIfam" id="TIGR01842">
    <property type="entry name" value="type_I_sec_PrtD"/>
    <property type="match status" value="1"/>
</dbReference>
<dbReference type="InterPro" id="IPR036640">
    <property type="entry name" value="ABC1_TM_sf"/>
</dbReference>
<evidence type="ECO:0000256" key="8">
    <source>
        <dbReference type="SAM" id="Phobius"/>
    </source>
</evidence>
<proteinExistence type="inferred from homology"/>
<comment type="similarity">
    <text evidence="2">Belongs to the ABC transporter superfamily.</text>
</comment>
<organism evidence="11 12">
    <name type="scientific">Methylobacterium marchantiae</name>
    <dbReference type="NCBI Taxonomy" id="600331"/>
    <lineage>
        <taxon>Bacteria</taxon>
        <taxon>Pseudomonadati</taxon>
        <taxon>Pseudomonadota</taxon>
        <taxon>Alphaproteobacteria</taxon>
        <taxon>Hyphomicrobiales</taxon>
        <taxon>Methylobacteriaceae</taxon>
        <taxon>Methylobacterium</taxon>
    </lineage>
</organism>
<evidence type="ECO:0000313" key="12">
    <source>
        <dbReference type="Proteomes" id="UP001597176"/>
    </source>
</evidence>
<evidence type="ECO:0000256" key="5">
    <source>
        <dbReference type="ARBA" id="ARBA00022840"/>
    </source>
</evidence>
<evidence type="ECO:0000259" key="10">
    <source>
        <dbReference type="PROSITE" id="PS50929"/>
    </source>
</evidence>
<dbReference type="SUPFAM" id="SSF52540">
    <property type="entry name" value="P-loop containing nucleoside triphosphate hydrolases"/>
    <property type="match status" value="1"/>
</dbReference>
<dbReference type="PROSITE" id="PS50893">
    <property type="entry name" value="ABC_TRANSPORTER_2"/>
    <property type="match status" value="1"/>
</dbReference>
<dbReference type="InterPro" id="IPR003593">
    <property type="entry name" value="AAA+_ATPase"/>
</dbReference>
<keyword evidence="3 8" id="KW-0812">Transmembrane</keyword>
<keyword evidence="6 8" id="KW-1133">Transmembrane helix</keyword>
<dbReference type="Pfam" id="PF00664">
    <property type="entry name" value="ABC_membrane"/>
    <property type="match status" value="1"/>
</dbReference>
<evidence type="ECO:0000256" key="2">
    <source>
        <dbReference type="ARBA" id="ARBA00005417"/>
    </source>
</evidence>
<protein>
    <submittedName>
        <fullName evidence="11">Type I secretion system permease/ATPase</fullName>
    </submittedName>
</protein>
<sequence>MQIKTDPSPSKTEASELTAALAPCRWALISLGVVSGLVNLLYLTGSFFMLEVYDRVIPSRSIPTLVGLCLIALALYVFQGGLEILRSRALGRIGSALEEAIGPRVFDTVVRAPLKGTMPGDGLLPVRDLDALRAFLSGPAPGALFDLPWMPFYLAICFLFHPLIGVAALFGGVVLLTLTVLNDRLTRSHSQAATGFALSRNGLAESGRRNAAVLASMGMQEAFTVRWAEASASYLRTQARVADVAVGFGAASKVFRLALQSGVLALGAYLVINGQASSGVIIASSILVSRALAPAELAIANWRGFVAARQSWHRLDILFSALPPVPSPHPLPAPHLSLSLDALCLTPPASGRVVVHEVGFTLMAGEALGVVGASASGKSSLVKAIVGVWSPIKGTVRLDGASLDQWAKTALGRHIGYLPQEVELFPGPIARNIARFEADASPEAVIEAAKAAGYHEAILRLPDGYDTVIGEGGAGLSSGQRQRVGLARALYRNPFLIVLDEPNANLDADGETALAEAMLGVRQRGGIVIVVAHRPNVLATVDLILTLSEGRCIDFGPKDEVLKRMLRPAAVAGNQPPAGASPILLRRASA</sequence>
<dbReference type="RefSeq" id="WP_238208092.1">
    <property type="nucleotide sequence ID" value="NZ_JBHTND010000028.1"/>
</dbReference>
<evidence type="ECO:0000259" key="9">
    <source>
        <dbReference type="PROSITE" id="PS50893"/>
    </source>
</evidence>
<evidence type="ECO:0000256" key="7">
    <source>
        <dbReference type="ARBA" id="ARBA00023136"/>
    </source>
</evidence>
<evidence type="ECO:0000256" key="3">
    <source>
        <dbReference type="ARBA" id="ARBA00022692"/>
    </source>
</evidence>
<gene>
    <name evidence="11" type="ORF">ACFQ4G_17480</name>
</gene>
<dbReference type="InterPro" id="IPR003439">
    <property type="entry name" value="ABC_transporter-like_ATP-bd"/>
</dbReference>
<dbReference type="PROSITE" id="PS50929">
    <property type="entry name" value="ABC_TM1F"/>
    <property type="match status" value="1"/>
</dbReference>
<feature type="domain" description="ABC transmembrane type-1" evidence="10">
    <location>
        <begin position="33"/>
        <end position="307"/>
    </location>
</feature>
<evidence type="ECO:0000256" key="6">
    <source>
        <dbReference type="ARBA" id="ARBA00022989"/>
    </source>
</evidence>
<evidence type="ECO:0000313" key="11">
    <source>
        <dbReference type="EMBL" id="MFD1303367.1"/>
    </source>
</evidence>
<accession>A0ABW3X173</accession>
<feature type="transmembrane region" description="Helical" evidence="8">
    <location>
        <begin position="152"/>
        <end position="181"/>
    </location>
</feature>
<dbReference type="InterPro" id="IPR039421">
    <property type="entry name" value="Type_1_exporter"/>
</dbReference>
<dbReference type="InterPro" id="IPR010128">
    <property type="entry name" value="ATPase_T1SS_PrtD-like"/>
</dbReference>